<keyword evidence="4 7" id="KW-0812">Transmembrane</keyword>
<protein>
    <submittedName>
        <fullName evidence="8">Polysaccharide transporter, PST family</fullName>
    </submittedName>
</protein>
<feature type="transmembrane region" description="Helical" evidence="7">
    <location>
        <begin position="357"/>
        <end position="377"/>
    </location>
</feature>
<dbReference type="Pfam" id="PF13440">
    <property type="entry name" value="Polysacc_synt_3"/>
    <property type="match status" value="1"/>
</dbReference>
<evidence type="ECO:0000256" key="7">
    <source>
        <dbReference type="SAM" id="Phobius"/>
    </source>
</evidence>
<dbReference type="PANTHER" id="PTHR30250">
    <property type="entry name" value="PST FAMILY PREDICTED COLANIC ACID TRANSPORTER"/>
    <property type="match status" value="1"/>
</dbReference>
<evidence type="ECO:0000256" key="3">
    <source>
        <dbReference type="ARBA" id="ARBA00022475"/>
    </source>
</evidence>
<feature type="transmembrane region" description="Helical" evidence="7">
    <location>
        <begin position="87"/>
        <end position="109"/>
    </location>
</feature>
<comment type="similarity">
    <text evidence="2">Belongs to the polysaccharide synthase family.</text>
</comment>
<evidence type="ECO:0000256" key="4">
    <source>
        <dbReference type="ARBA" id="ARBA00022692"/>
    </source>
</evidence>
<evidence type="ECO:0000256" key="2">
    <source>
        <dbReference type="ARBA" id="ARBA00007430"/>
    </source>
</evidence>
<feature type="transmembrane region" description="Helical" evidence="7">
    <location>
        <begin position="324"/>
        <end position="345"/>
    </location>
</feature>
<dbReference type="PANTHER" id="PTHR30250:SF10">
    <property type="entry name" value="LIPOPOLYSACCHARIDE BIOSYNTHESIS PROTEIN WZXC"/>
    <property type="match status" value="1"/>
</dbReference>
<evidence type="ECO:0000313" key="9">
    <source>
        <dbReference type="Proteomes" id="UP000183987"/>
    </source>
</evidence>
<feature type="transmembrane region" description="Helical" evidence="7">
    <location>
        <begin position="283"/>
        <end position="304"/>
    </location>
</feature>
<keyword evidence="6 7" id="KW-0472">Membrane</keyword>
<gene>
    <name evidence="8" type="ORF">SAMN05444339_102516</name>
</gene>
<feature type="transmembrane region" description="Helical" evidence="7">
    <location>
        <begin position="115"/>
        <end position="139"/>
    </location>
</feature>
<dbReference type="GO" id="GO:0005886">
    <property type="term" value="C:plasma membrane"/>
    <property type="evidence" value="ECO:0007669"/>
    <property type="project" value="UniProtKB-SubCell"/>
</dbReference>
<dbReference type="InterPro" id="IPR050833">
    <property type="entry name" value="Poly_Biosynth_Transport"/>
</dbReference>
<feature type="transmembrane region" description="Helical" evidence="7">
    <location>
        <begin position="247"/>
        <end position="271"/>
    </location>
</feature>
<comment type="subcellular location">
    <subcellularLocation>
        <location evidence="1">Cell membrane</location>
        <topology evidence="1">Multi-pass membrane protein</topology>
    </subcellularLocation>
</comment>
<evidence type="ECO:0000256" key="1">
    <source>
        <dbReference type="ARBA" id="ARBA00004651"/>
    </source>
</evidence>
<dbReference type="EMBL" id="FQUE01000002">
    <property type="protein sequence ID" value="SHE94020.1"/>
    <property type="molecule type" value="Genomic_DNA"/>
</dbReference>
<name>A0A1M4XKP2_LOKAT</name>
<accession>A0A1M4XKP2</accession>
<reference evidence="9" key="1">
    <citation type="submission" date="2016-11" db="EMBL/GenBank/DDBJ databases">
        <authorList>
            <person name="Varghese N."/>
            <person name="Submissions S."/>
        </authorList>
    </citation>
    <scope>NUCLEOTIDE SEQUENCE [LARGE SCALE GENOMIC DNA]</scope>
    <source>
        <strain evidence="9">DSM 29326</strain>
    </source>
</reference>
<organism evidence="8 9">
    <name type="scientific">Loktanella atrilutea</name>
    <dbReference type="NCBI Taxonomy" id="366533"/>
    <lineage>
        <taxon>Bacteria</taxon>
        <taxon>Pseudomonadati</taxon>
        <taxon>Pseudomonadota</taxon>
        <taxon>Alphaproteobacteria</taxon>
        <taxon>Rhodobacterales</taxon>
        <taxon>Roseobacteraceae</taxon>
        <taxon>Loktanella</taxon>
    </lineage>
</organism>
<keyword evidence="5 7" id="KW-1133">Transmembrane helix</keyword>
<proteinExistence type="inferred from homology"/>
<keyword evidence="9" id="KW-1185">Reference proteome</keyword>
<evidence type="ECO:0000256" key="6">
    <source>
        <dbReference type="ARBA" id="ARBA00023136"/>
    </source>
</evidence>
<feature type="transmembrane region" description="Helical" evidence="7">
    <location>
        <begin position="151"/>
        <end position="170"/>
    </location>
</feature>
<dbReference type="AlphaFoldDB" id="A0A1M4XKP2"/>
<dbReference type="STRING" id="366533.SAMN05444339_102516"/>
<feature type="transmembrane region" description="Helical" evidence="7">
    <location>
        <begin position="383"/>
        <end position="404"/>
    </location>
</feature>
<dbReference type="RefSeq" id="WP_072856623.1">
    <property type="nucleotide sequence ID" value="NZ_FQUE01000002.1"/>
</dbReference>
<evidence type="ECO:0000313" key="8">
    <source>
        <dbReference type="EMBL" id="SHE94020.1"/>
    </source>
</evidence>
<dbReference type="OrthoDB" id="9770347at2"/>
<sequence>MQTTSRSKALIGNLMAYGASEVASKASRLIVVMAVARTLDLHQIGVAATAIAAGDILKSLTETGVGQRIIAATDETLEAVCATAHRIFWGWSIGLFAIQTLVAAGFWLTGGSVTLSLLILLLGAEYLFMPAGLVQVALAMRAGKLRRTASIAGAQVVGANLMSVLLVLFWPSALALILPRLLSAPIWLVAVRRLHPWVRQPAAGFAPLRPFVSYGWAVLGVELVKALRLQADKLIVGLLMGSQALGLYFMAFNAGLSLSNAFTVAFATVLFPHLTQTADRSAALRGSILTGIGLIGPVVILQALAAPYYVPVLLGDDWAGIGDIVSILCLVAIPTTLWTAAAGWLRANDRPQVELAVTVALAAGVVANTVLLAPLGLTAVATGYAIVTTIIFVVASLPAIRTAFFPRLAEV</sequence>
<keyword evidence="3" id="KW-1003">Cell membrane</keyword>
<dbReference type="Proteomes" id="UP000183987">
    <property type="component" value="Unassembled WGS sequence"/>
</dbReference>
<evidence type="ECO:0000256" key="5">
    <source>
        <dbReference type="ARBA" id="ARBA00022989"/>
    </source>
</evidence>